<feature type="non-terminal residue" evidence="1">
    <location>
        <position position="1"/>
    </location>
</feature>
<reference evidence="1" key="1">
    <citation type="submission" date="2021-06" db="EMBL/GenBank/DDBJ databases">
        <authorList>
            <person name="Kallberg Y."/>
            <person name="Tangrot J."/>
            <person name="Rosling A."/>
        </authorList>
    </citation>
    <scope>NUCLEOTIDE SEQUENCE</scope>
    <source>
        <strain evidence="1">28 12/20/2015</strain>
    </source>
</reference>
<evidence type="ECO:0000313" key="2">
    <source>
        <dbReference type="Proteomes" id="UP000789366"/>
    </source>
</evidence>
<name>A0ACA9MW83_9GLOM</name>
<organism evidence="1 2">
    <name type="scientific">Cetraspora pellucida</name>
    <dbReference type="NCBI Taxonomy" id="1433469"/>
    <lineage>
        <taxon>Eukaryota</taxon>
        <taxon>Fungi</taxon>
        <taxon>Fungi incertae sedis</taxon>
        <taxon>Mucoromycota</taxon>
        <taxon>Glomeromycotina</taxon>
        <taxon>Glomeromycetes</taxon>
        <taxon>Diversisporales</taxon>
        <taxon>Gigasporaceae</taxon>
        <taxon>Cetraspora</taxon>
    </lineage>
</organism>
<protein>
    <submittedName>
        <fullName evidence="1">13804_t:CDS:1</fullName>
    </submittedName>
</protein>
<keyword evidence="2" id="KW-1185">Reference proteome</keyword>
<evidence type="ECO:0000313" key="1">
    <source>
        <dbReference type="EMBL" id="CAG8615938.1"/>
    </source>
</evidence>
<proteinExistence type="predicted"/>
<dbReference type="EMBL" id="CAJVPW010010480">
    <property type="protein sequence ID" value="CAG8615938.1"/>
    <property type="molecule type" value="Genomic_DNA"/>
</dbReference>
<dbReference type="Proteomes" id="UP000789366">
    <property type="component" value="Unassembled WGS sequence"/>
</dbReference>
<accession>A0ACA9MW83</accession>
<sequence>KHKILGGELLKYHFPTVPINSKYEFEGLANRDSLSYIDTYGLAPSETKNAMLRGTLRYKLFRLDVFFLKLGFLKTDPENVQHNS</sequence>
<gene>
    <name evidence="1" type="ORF">SPELUC_LOCUS7681</name>
</gene>
<comment type="caution">
    <text evidence="1">The sequence shown here is derived from an EMBL/GenBank/DDBJ whole genome shotgun (WGS) entry which is preliminary data.</text>
</comment>